<dbReference type="Proteomes" id="UP000475862">
    <property type="component" value="Unassembled WGS sequence"/>
</dbReference>
<keyword evidence="2" id="KW-1185">Reference proteome</keyword>
<dbReference type="AlphaFoldDB" id="A0A6G0TCS9"/>
<evidence type="ECO:0000313" key="1">
    <source>
        <dbReference type="EMBL" id="KAE9530100.1"/>
    </source>
</evidence>
<proteinExistence type="predicted"/>
<dbReference type="EMBL" id="VYZN01000043">
    <property type="protein sequence ID" value="KAE9530100.1"/>
    <property type="molecule type" value="Genomic_DNA"/>
</dbReference>
<accession>A0A6G0TCS9</accession>
<gene>
    <name evidence="1" type="ORF">AGLY_011562</name>
</gene>
<evidence type="ECO:0000313" key="2">
    <source>
        <dbReference type="Proteomes" id="UP000475862"/>
    </source>
</evidence>
<reference evidence="1 2" key="1">
    <citation type="submission" date="2019-08" db="EMBL/GenBank/DDBJ databases">
        <title>The genome of the soybean aphid Biotype 1, its phylome, world population structure and adaptation to the North American continent.</title>
        <authorList>
            <person name="Giordano R."/>
            <person name="Donthu R.K."/>
            <person name="Hernandez A.G."/>
            <person name="Wright C.L."/>
            <person name="Zimin A.V."/>
        </authorList>
    </citation>
    <scope>NUCLEOTIDE SEQUENCE [LARGE SCALE GENOMIC DNA]</scope>
    <source>
        <tissue evidence="1">Whole aphids</tissue>
    </source>
</reference>
<organism evidence="1 2">
    <name type="scientific">Aphis glycines</name>
    <name type="common">Soybean aphid</name>
    <dbReference type="NCBI Taxonomy" id="307491"/>
    <lineage>
        <taxon>Eukaryota</taxon>
        <taxon>Metazoa</taxon>
        <taxon>Ecdysozoa</taxon>
        <taxon>Arthropoda</taxon>
        <taxon>Hexapoda</taxon>
        <taxon>Insecta</taxon>
        <taxon>Pterygota</taxon>
        <taxon>Neoptera</taxon>
        <taxon>Paraneoptera</taxon>
        <taxon>Hemiptera</taxon>
        <taxon>Sternorrhyncha</taxon>
        <taxon>Aphidomorpha</taxon>
        <taxon>Aphidoidea</taxon>
        <taxon>Aphididae</taxon>
        <taxon>Aphidini</taxon>
        <taxon>Aphis</taxon>
        <taxon>Aphis</taxon>
    </lineage>
</organism>
<name>A0A6G0TCS9_APHGL</name>
<dbReference type="OrthoDB" id="7645575at2759"/>
<protein>
    <submittedName>
        <fullName evidence="1">Uncharacterized protein</fullName>
    </submittedName>
</protein>
<comment type="caution">
    <text evidence="1">The sequence shown here is derived from an EMBL/GenBank/DDBJ whole genome shotgun (WGS) entry which is preliminary data.</text>
</comment>
<sequence>MENVYRRKCACTNHSHKNQPCSLISAEIFCKKCKTPNDLVIPYQSLLFHARDLQTNRMFKCCVHTHHPPCGYCVSCRTENVCIIKSPFECEFTTNAVYFGPKSNKPHATKILPFDQNFNDHLHETQVVLFYFCDKHAHKHVQESVTKFQDAVCYIQTIKCCDEAVFVKDLKQSFSIIQTVSDDLQTQLTTVKEFVIYDPSLWRDQSFSYFTSLIKAFLWAPQSIVNRYKNFESSNFKVSNIKKYKSGKHSIVRTAITRFETNGIYQTATISCDLPQDTVLIPQCLANLFKENYDLSFVCMKRDPSIKPTCMFVLRALINPDPSVHVNVINDVIAKPLNQDQDGDKNAIYALPKHTHPRYDKFHSFLHKTAKIEMSMAFTKRFTLIAQPRYSFSENSRQLIHRHSEWLLDRSVFFKRTHANGLTHMIEAGCGYLHQEYDEFCTLLRHLNNNVIITPLTFDNVIGKTERLTDIIRSGTKGHMETLNVFQQSMFNNINRSLEEQIRPSKEQMSRYITSGQELRSTGRERFILLYSQSELKSSFGTIYLNNKPYINKRLFDKKNVEAFVPNLRAIVCSRTDKVKKS</sequence>